<dbReference type="AlphaFoldDB" id="A0A2P2QKT5"/>
<proteinExistence type="predicted"/>
<accession>A0A2P2QKT5</accession>
<reference evidence="1" key="1">
    <citation type="submission" date="2018-02" db="EMBL/GenBank/DDBJ databases">
        <title>Rhizophora mucronata_Transcriptome.</title>
        <authorList>
            <person name="Meera S.P."/>
            <person name="Sreeshan A."/>
            <person name="Augustine A."/>
        </authorList>
    </citation>
    <scope>NUCLEOTIDE SEQUENCE</scope>
    <source>
        <tissue evidence="1">Leaf</tissue>
    </source>
</reference>
<organism evidence="1">
    <name type="scientific">Rhizophora mucronata</name>
    <name type="common">Asiatic mangrove</name>
    <dbReference type="NCBI Taxonomy" id="61149"/>
    <lineage>
        <taxon>Eukaryota</taxon>
        <taxon>Viridiplantae</taxon>
        <taxon>Streptophyta</taxon>
        <taxon>Embryophyta</taxon>
        <taxon>Tracheophyta</taxon>
        <taxon>Spermatophyta</taxon>
        <taxon>Magnoliopsida</taxon>
        <taxon>eudicotyledons</taxon>
        <taxon>Gunneridae</taxon>
        <taxon>Pentapetalae</taxon>
        <taxon>rosids</taxon>
        <taxon>fabids</taxon>
        <taxon>Malpighiales</taxon>
        <taxon>Rhizophoraceae</taxon>
        <taxon>Rhizophora</taxon>
    </lineage>
</organism>
<dbReference type="EMBL" id="GGEC01087112">
    <property type="protein sequence ID" value="MBX67596.1"/>
    <property type="molecule type" value="Transcribed_RNA"/>
</dbReference>
<name>A0A2P2QKT5_RHIMU</name>
<sequence>MSLEQLLFSCAHGHEQELLCGMICEELWMEIML</sequence>
<protein>
    <submittedName>
        <fullName evidence="1">Uncharacterized protein</fullName>
    </submittedName>
</protein>
<evidence type="ECO:0000313" key="1">
    <source>
        <dbReference type="EMBL" id="MBX67596.1"/>
    </source>
</evidence>